<reference evidence="1 2" key="1">
    <citation type="submission" date="2022-09" db="EMBL/GenBank/DDBJ databases">
        <title>Xylan utilization by haloarchaea-nanohaloarchaea associations.</title>
        <authorList>
            <person name="Yakimov M."/>
        </authorList>
    </citation>
    <scope>NUCLEOTIDE SEQUENCE [LARGE SCALE GENOMIC DNA]</scope>
    <source>
        <strain evidence="1 2">SVXNc</strain>
    </source>
</reference>
<dbReference type="RefSeq" id="WP_347722135.1">
    <property type="nucleotide sequence ID" value="NZ_CP104395.1"/>
</dbReference>
<sequence length="133" mass="14866">MTIKLWMVFEAVAPNKQGVENSLQDHIEMLSGDDGVQIKEKTFDEISEMENPHPGLEKGFSQVCEIRTEIDDFSKVIQTVINYGPTYVQIEGPDEINMDLKDAQESLQQVVDTMHQYANSGAGGMLISRASDE</sequence>
<dbReference type="EMBL" id="CP104395">
    <property type="protein sequence ID" value="WEL19264.1"/>
    <property type="molecule type" value="Genomic_DNA"/>
</dbReference>
<protein>
    <submittedName>
        <fullName evidence="1">Uncharacterized protein</fullName>
    </submittedName>
</protein>
<evidence type="ECO:0000313" key="2">
    <source>
        <dbReference type="Proteomes" id="UP001218034"/>
    </source>
</evidence>
<accession>A0ABY8CDG9</accession>
<dbReference type="GeneID" id="98290278"/>
<name>A0ABY8CDG9_9ARCH</name>
<dbReference type="Proteomes" id="UP001218034">
    <property type="component" value="Chromosome"/>
</dbReference>
<organism evidence="1 2">
    <name type="scientific">Candidatus Nanohalococcus occultus</name>
    <dbReference type="NCBI Taxonomy" id="2978047"/>
    <lineage>
        <taxon>Archaea</taxon>
        <taxon>Candidatus Nanohalarchaeota</taxon>
        <taxon>Candidatus Nanohalarchaeota incertae sedis</taxon>
        <taxon>Candidatus Nanohalococcus</taxon>
    </lineage>
</organism>
<keyword evidence="2" id="KW-1185">Reference proteome</keyword>
<proteinExistence type="predicted"/>
<gene>
    <name evidence="1" type="ORF">SVXNc_0236</name>
</gene>
<evidence type="ECO:0000313" key="1">
    <source>
        <dbReference type="EMBL" id="WEL19264.1"/>
    </source>
</evidence>